<dbReference type="Proteomes" id="UP000701853">
    <property type="component" value="Chromosome 11"/>
</dbReference>
<keyword evidence="3" id="KW-0813">Transport</keyword>
<evidence type="ECO:0000256" key="9">
    <source>
        <dbReference type="ARBA" id="ARBA00023136"/>
    </source>
</evidence>
<dbReference type="InterPro" id="IPR010989">
    <property type="entry name" value="SNARE"/>
</dbReference>
<evidence type="ECO:0000313" key="14">
    <source>
        <dbReference type="EMBL" id="KAG8479275.1"/>
    </source>
</evidence>
<feature type="region of interest" description="Disordered" evidence="11">
    <location>
        <begin position="21"/>
        <end position="42"/>
    </location>
</feature>
<dbReference type="PANTHER" id="PTHR19957">
    <property type="entry name" value="SYNTAXIN"/>
    <property type="match status" value="1"/>
</dbReference>
<evidence type="ECO:0000256" key="6">
    <source>
        <dbReference type="ARBA" id="ARBA00022989"/>
    </source>
</evidence>
<reference evidence="14 15" key="1">
    <citation type="journal article" date="2021" name="bioRxiv">
        <title>The Gossypium anomalum genome as a resource for cotton improvement and evolutionary analysis of hybrid incompatibility.</title>
        <authorList>
            <person name="Grover C.E."/>
            <person name="Yuan D."/>
            <person name="Arick M.A."/>
            <person name="Miller E.R."/>
            <person name="Hu G."/>
            <person name="Peterson D.G."/>
            <person name="Wendel J.F."/>
            <person name="Udall J.A."/>
        </authorList>
    </citation>
    <scope>NUCLEOTIDE SEQUENCE [LARGE SCALE GENOMIC DNA]</scope>
    <source>
        <strain evidence="14">JFW-Udall</strain>
        <tissue evidence="14">Leaf</tissue>
    </source>
</reference>
<dbReference type="Gene3D" id="1.20.58.70">
    <property type="match status" value="1"/>
</dbReference>
<evidence type="ECO:0000256" key="1">
    <source>
        <dbReference type="ARBA" id="ARBA00004409"/>
    </source>
</evidence>
<evidence type="ECO:0000256" key="4">
    <source>
        <dbReference type="ARBA" id="ARBA00022692"/>
    </source>
</evidence>
<comment type="subcellular location">
    <subcellularLocation>
        <location evidence="1">Golgi apparatus membrane</location>
        <topology evidence="1">Single-pass type IV membrane protein</topology>
    </subcellularLocation>
</comment>
<evidence type="ECO:0000313" key="15">
    <source>
        <dbReference type="Proteomes" id="UP000701853"/>
    </source>
</evidence>
<feature type="transmembrane region" description="Helical" evidence="12">
    <location>
        <begin position="333"/>
        <end position="354"/>
    </location>
</feature>
<dbReference type="SUPFAM" id="SSF47661">
    <property type="entry name" value="t-snare proteins"/>
    <property type="match status" value="1"/>
</dbReference>
<evidence type="ECO:0000259" key="13">
    <source>
        <dbReference type="PROSITE" id="PS50192"/>
    </source>
</evidence>
<dbReference type="OrthoDB" id="10251371at2759"/>
<accession>A0A8J5YMY9</accession>
<feature type="domain" description="T-SNARE coiled-coil homology" evidence="13">
    <location>
        <begin position="270"/>
        <end position="298"/>
    </location>
</feature>
<dbReference type="GO" id="GO:0006886">
    <property type="term" value="P:intracellular protein transport"/>
    <property type="evidence" value="ECO:0007669"/>
    <property type="project" value="TreeGrafter"/>
</dbReference>
<dbReference type="GO" id="GO:0000149">
    <property type="term" value="F:SNARE binding"/>
    <property type="evidence" value="ECO:0007669"/>
    <property type="project" value="TreeGrafter"/>
</dbReference>
<evidence type="ECO:0000256" key="8">
    <source>
        <dbReference type="ARBA" id="ARBA00023054"/>
    </source>
</evidence>
<evidence type="ECO:0000256" key="10">
    <source>
        <dbReference type="SAM" id="Coils"/>
    </source>
</evidence>
<dbReference type="SMART" id="SM00503">
    <property type="entry name" value="SynN"/>
    <property type="match status" value="1"/>
</dbReference>
<keyword evidence="7" id="KW-0333">Golgi apparatus</keyword>
<evidence type="ECO:0000256" key="2">
    <source>
        <dbReference type="ARBA" id="ARBA00009063"/>
    </source>
</evidence>
<keyword evidence="15" id="KW-1185">Reference proteome</keyword>
<dbReference type="SUPFAM" id="SSF58038">
    <property type="entry name" value="SNARE fusion complex"/>
    <property type="match status" value="1"/>
</dbReference>
<evidence type="ECO:0000256" key="3">
    <source>
        <dbReference type="ARBA" id="ARBA00022448"/>
    </source>
</evidence>
<keyword evidence="8 10" id="KW-0175">Coiled coil</keyword>
<keyword evidence="5" id="KW-0653">Protein transport</keyword>
<keyword evidence="9 12" id="KW-0472">Membrane</keyword>
<name>A0A8J5YMY9_9ROSI</name>
<protein>
    <recommendedName>
        <fullName evidence="13">t-SNARE coiled-coil homology domain-containing protein</fullName>
    </recommendedName>
</protein>
<evidence type="ECO:0000256" key="12">
    <source>
        <dbReference type="SAM" id="Phobius"/>
    </source>
</evidence>
<dbReference type="GO" id="GO:0000139">
    <property type="term" value="C:Golgi membrane"/>
    <property type="evidence" value="ECO:0007669"/>
    <property type="project" value="UniProtKB-SubCell"/>
</dbReference>
<evidence type="ECO:0000256" key="7">
    <source>
        <dbReference type="ARBA" id="ARBA00023034"/>
    </source>
</evidence>
<dbReference type="GO" id="GO:0005484">
    <property type="term" value="F:SNAP receptor activity"/>
    <property type="evidence" value="ECO:0007669"/>
    <property type="project" value="TreeGrafter"/>
</dbReference>
<sequence length="359" mass="39730">MATRNRTLLFNKYRDALKGVRAPTSSSAAAKAPLKTSSGGAPAVEMASTSFLHSNRSYTALSSEDPGNSSKGAATVGLPPAWVDVSEEIASNVQRARVKMNELAKAHAKALMPSFGDGKEDQQNIEALTNEITNLLKKSEKKLLQKLSAAGPSEDSNVRKNVQRQLATDLQNLSMELRKKQSTYLKYLRQQMEDAADLEMNLNGNRPKEEDDDFDDMIFSEHQMARLKQSEVYTVEREREIQQASRIPSALDKSVMNIFSVTKCSSLFKQGTIVDRIDYNIQNVATTVEEGLKQLKKVCSLCPNIDLSSDVLCGSSFLYGLDLQAERTQKQGGMVMCATVLVIMCFVMLVLLILKEIIF</sequence>
<dbReference type="GO" id="GO:0031201">
    <property type="term" value="C:SNARE complex"/>
    <property type="evidence" value="ECO:0007669"/>
    <property type="project" value="TreeGrafter"/>
</dbReference>
<comment type="similarity">
    <text evidence="2">Belongs to the syntaxin family.</text>
</comment>
<dbReference type="InterPro" id="IPR000727">
    <property type="entry name" value="T_SNARE_dom"/>
</dbReference>
<feature type="coiled-coil region" evidence="10">
    <location>
        <begin position="118"/>
        <end position="145"/>
    </location>
</feature>
<dbReference type="GO" id="GO:0048278">
    <property type="term" value="P:vesicle docking"/>
    <property type="evidence" value="ECO:0007669"/>
    <property type="project" value="TreeGrafter"/>
</dbReference>
<dbReference type="EMBL" id="JAHUZN010000011">
    <property type="protein sequence ID" value="KAG8479275.1"/>
    <property type="molecule type" value="Genomic_DNA"/>
</dbReference>
<dbReference type="AlphaFoldDB" id="A0A8J5YMY9"/>
<feature type="compositionally biased region" description="Low complexity" evidence="11">
    <location>
        <begin position="22"/>
        <end position="38"/>
    </location>
</feature>
<keyword evidence="4 12" id="KW-0812">Transmembrane</keyword>
<gene>
    <name evidence="14" type="ORF">CXB51_029057</name>
</gene>
<comment type="caution">
    <text evidence="14">The sequence shown here is derived from an EMBL/GenBank/DDBJ whole genome shotgun (WGS) entry which is preliminary data.</text>
</comment>
<organism evidence="14 15">
    <name type="scientific">Gossypium anomalum</name>
    <dbReference type="NCBI Taxonomy" id="47600"/>
    <lineage>
        <taxon>Eukaryota</taxon>
        <taxon>Viridiplantae</taxon>
        <taxon>Streptophyta</taxon>
        <taxon>Embryophyta</taxon>
        <taxon>Tracheophyta</taxon>
        <taxon>Spermatophyta</taxon>
        <taxon>Magnoliopsida</taxon>
        <taxon>eudicotyledons</taxon>
        <taxon>Gunneridae</taxon>
        <taxon>Pentapetalae</taxon>
        <taxon>rosids</taxon>
        <taxon>malvids</taxon>
        <taxon>Malvales</taxon>
        <taxon>Malvaceae</taxon>
        <taxon>Malvoideae</taxon>
        <taxon>Gossypium</taxon>
    </lineage>
</organism>
<dbReference type="PROSITE" id="PS50192">
    <property type="entry name" value="T_SNARE"/>
    <property type="match status" value="1"/>
</dbReference>
<keyword evidence="6 12" id="KW-1133">Transmembrane helix</keyword>
<dbReference type="GO" id="GO:0006906">
    <property type="term" value="P:vesicle fusion"/>
    <property type="evidence" value="ECO:0007669"/>
    <property type="project" value="TreeGrafter"/>
</dbReference>
<evidence type="ECO:0000256" key="11">
    <source>
        <dbReference type="SAM" id="MobiDB-lite"/>
    </source>
</evidence>
<evidence type="ECO:0000256" key="5">
    <source>
        <dbReference type="ARBA" id="ARBA00022927"/>
    </source>
</evidence>
<dbReference type="InterPro" id="IPR006011">
    <property type="entry name" value="Syntaxin_N"/>
</dbReference>
<dbReference type="PANTHER" id="PTHR19957:SF83">
    <property type="entry name" value="SYNTAXIN-16"/>
    <property type="match status" value="1"/>
</dbReference>
<dbReference type="InterPro" id="IPR045242">
    <property type="entry name" value="Syntaxin"/>
</dbReference>
<proteinExistence type="inferred from homology"/>